<evidence type="ECO:0000256" key="8">
    <source>
        <dbReference type="ARBA" id="ARBA00023306"/>
    </source>
</evidence>
<dbReference type="Pfam" id="PF01225">
    <property type="entry name" value="Mur_ligase"/>
    <property type="match status" value="1"/>
</dbReference>
<dbReference type="GO" id="GO:0051301">
    <property type="term" value="P:cell division"/>
    <property type="evidence" value="ECO:0007669"/>
    <property type="project" value="UniProtKB-KW"/>
</dbReference>
<keyword evidence="5 10" id="KW-0067">ATP-binding</keyword>
<dbReference type="InterPro" id="IPR000713">
    <property type="entry name" value="Mur_ligase_N"/>
</dbReference>
<dbReference type="GO" id="GO:0005737">
    <property type="term" value="C:cytoplasm"/>
    <property type="evidence" value="ECO:0007669"/>
    <property type="project" value="UniProtKB-SubCell"/>
</dbReference>
<evidence type="ECO:0000256" key="3">
    <source>
        <dbReference type="ARBA" id="ARBA00022618"/>
    </source>
</evidence>
<proteinExistence type="inferred from homology"/>
<evidence type="ECO:0000259" key="12">
    <source>
        <dbReference type="Pfam" id="PF01225"/>
    </source>
</evidence>
<evidence type="ECO:0000256" key="4">
    <source>
        <dbReference type="ARBA" id="ARBA00022741"/>
    </source>
</evidence>
<comment type="pathway">
    <text evidence="10 11">Cell wall biogenesis; peptidoglycan biosynthesis.</text>
</comment>
<dbReference type="GO" id="GO:0047480">
    <property type="term" value="F:UDP-N-acetylmuramoyl-tripeptide-D-alanyl-D-alanine ligase activity"/>
    <property type="evidence" value="ECO:0007669"/>
    <property type="project" value="UniProtKB-UniRule"/>
</dbReference>
<dbReference type="GO" id="GO:0008360">
    <property type="term" value="P:regulation of cell shape"/>
    <property type="evidence" value="ECO:0007669"/>
    <property type="project" value="UniProtKB-KW"/>
</dbReference>
<reference evidence="15 16" key="1">
    <citation type="submission" date="2017-05" db="EMBL/GenBank/DDBJ databases">
        <title>Genomic insights into alkan degradation activity of Oleiphilus messinensis.</title>
        <authorList>
            <person name="Kozyavkin S.A."/>
            <person name="Slesarev A.I."/>
            <person name="Golyshin P.N."/>
            <person name="Korzhenkov A."/>
            <person name="Golyshina O.N."/>
            <person name="Toshchakov S.V."/>
        </authorList>
    </citation>
    <scope>NUCLEOTIDE SEQUENCE [LARGE SCALE GENOMIC DNA]</scope>
    <source>
        <strain evidence="15 16">ME102</strain>
    </source>
</reference>
<dbReference type="GO" id="GO:0005524">
    <property type="term" value="F:ATP binding"/>
    <property type="evidence" value="ECO:0007669"/>
    <property type="project" value="UniProtKB-UniRule"/>
</dbReference>
<keyword evidence="7 10" id="KW-0573">Peptidoglycan synthesis</keyword>
<evidence type="ECO:0000256" key="1">
    <source>
        <dbReference type="ARBA" id="ARBA00022490"/>
    </source>
</evidence>
<dbReference type="Gene3D" id="3.40.1190.10">
    <property type="entry name" value="Mur-like, catalytic domain"/>
    <property type="match status" value="1"/>
</dbReference>
<evidence type="ECO:0000256" key="5">
    <source>
        <dbReference type="ARBA" id="ARBA00022840"/>
    </source>
</evidence>
<evidence type="ECO:0000256" key="10">
    <source>
        <dbReference type="HAMAP-Rule" id="MF_02019"/>
    </source>
</evidence>
<dbReference type="SUPFAM" id="SSF63418">
    <property type="entry name" value="MurE/MurF N-terminal domain"/>
    <property type="match status" value="1"/>
</dbReference>
<dbReference type="Gene3D" id="3.40.1390.10">
    <property type="entry name" value="MurE/MurF, N-terminal domain"/>
    <property type="match status" value="1"/>
</dbReference>
<evidence type="ECO:0000313" key="16">
    <source>
        <dbReference type="Proteomes" id="UP000196027"/>
    </source>
</evidence>
<dbReference type="Gene3D" id="3.90.190.20">
    <property type="entry name" value="Mur ligase, C-terminal domain"/>
    <property type="match status" value="1"/>
</dbReference>
<keyword evidence="1 10" id="KW-0963">Cytoplasm</keyword>
<dbReference type="EMBL" id="CP021425">
    <property type="protein sequence ID" value="ARU58696.1"/>
    <property type="molecule type" value="Genomic_DNA"/>
</dbReference>
<evidence type="ECO:0000313" key="15">
    <source>
        <dbReference type="EMBL" id="ARU58696.1"/>
    </source>
</evidence>
<dbReference type="PANTHER" id="PTHR43024:SF1">
    <property type="entry name" value="UDP-N-ACETYLMURAMOYL-TRIPEPTIDE--D-ALANYL-D-ALANINE LIGASE"/>
    <property type="match status" value="1"/>
</dbReference>
<keyword evidence="6 10" id="KW-0133">Cell shape</keyword>
<dbReference type="HAMAP" id="MF_02019">
    <property type="entry name" value="MurF"/>
    <property type="match status" value="1"/>
</dbReference>
<dbReference type="SUPFAM" id="SSF53623">
    <property type="entry name" value="MurD-like peptide ligases, catalytic domain"/>
    <property type="match status" value="1"/>
</dbReference>
<keyword evidence="4 10" id="KW-0547">Nucleotide-binding</keyword>
<accession>A0A1Y0IFW0</accession>
<dbReference type="GO" id="GO:0009252">
    <property type="term" value="P:peptidoglycan biosynthetic process"/>
    <property type="evidence" value="ECO:0007669"/>
    <property type="project" value="UniProtKB-UniRule"/>
</dbReference>
<dbReference type="OrthoDB" id="9801978at2"/>
<dbReference type="Pfam" id="PF08245">
    <property type="entry name" value="Mur_ligase_M"/>
    <property type="match status" value="1"/>
</dbReference>
<name>A0A1Y0IFW0_9GAMM</name>
<dbReference type="GO" id="GO:0008766">
    <property type="term" value="F:UDP-N-acetylmuramoylalanyl-D-glutamyl-2,6-diaminopimelate-D-alanyl-D-alanine ligase activity"/>
    <property type="evidence" value="ECO:0007669"/>
    <property type="project" value="RHEA"/>
</dbReference>
<evidence type="ECO:0000256" key="11">
    <source>
        <dbReference type="RuleBase" id="RU004136"/>
    </source>
</evidence>
<keyword evidence="16" id="KW-1185">Reference proteome</keyword>
<dbReference type="InterPro" id="IPR051046">
    <property type="entry name" value="MurCDEF_CellWall_CoF430Synth"/>
</dbReference>
<organism evidence="15 16">
    <name type="scientific">Oleiphilus messinensis</name>
    <dbReference type="NCBI Taxonomy" id="141451"/>
    <lineage>
        <taxon>Bacteria</taxon>
        <taxon>Pseudomonadati</taxon>
        <taxon>Pseudomonadota</taxon>
        <taxon>Gammaproteobacteria</taxon>
        <taxon>Oceanospirillales</taxon>
        <taxon>Oleiphilaceae</taxon>
        <taxon>Oleiphilus</taxon>
    </lineage>
</organism>
<evidence type="ECO:0000256" key="2">
    <source>
        <dbReference type="ARBA" id="ARBA00022598"/>
    </source>
</evidence>
<dbReference type="AlphaFoldDB" id="A0A1Y0IFW0"/>
<feature type="domain" description="Mur ligase central" evidence="14">
    <location>
        <begin position="125"/>
        <end position="316"/>
    </location>
</feature>
<evidence type="ECO:0000259" key="14">
    <source>
        <dbReference type="Pfam" id="PF08245"/>
    </source>
</evidence>
<sequence>MILATTFDQLAQLIEGQLSASNPDGHRFNVVIDASTISTDSRVLKPGQLFVALKGPQFDGAHFIDQAIELKALGAIVTQGSLTAELKRSADEHQFPVIEVGNTLTALTQLAELNRAKFTYPVVAVTGSSGKTSVKEMLSAVLGQKQLAFATPGNLNNAIGVPLSVLKLNQQHRIAVLELGASGIGEILHTVSLVRPDIGIITNAGTAHLGEFGGYNNIVSAKGEMIEGVTEGGVIILNYDDPAFEIWCERAATRHIRIVSFSAKGNDCASIRAKNISTTAQGTVFDIELDSESGSIELDVAGYHNVENALAVTAAALKLGMKLDEVQQGLNGYQGVKGRLQRIECGNLSVIDDSYNANPESIKAALSVLSQCAGYRIAVLGDMAELGADAPELHHSVGQFAAEHSIDYVFSSGQFSTSVLQGVLDGAGCGEAFTTKTELIGALLPRLSEQASKGQVTVLVKGSRSSRMEDIVETITQRKASETC</sequence>
<comment type="similarity">
    <text evidence="10">Belongs to the MurCDEF family. MurF subfamily.</text>
</comment>
<dbReference type="EC" id="6.3.2.10" evidence="10 11"/>
<dbReference type="SUPFAM" id="SSF53244">
    <property type="entry name" value="MurD-like peptide ligases, peptide-binding domain"/>
    <property type="match status" value="1"/>
</dbReference>
<keyword evidence="9 10" id="KW-0961">Cell wall biogenesis/degradation</keyword>
<dbReference type="NCBIfam" id="TIGR01143">
    <property type="entry name" value="murF"/>
    <property type="match status" value="1"/>
</dbReference>
<feature type="binding site" evidence="10">
    <location>
        <begin position="127"/>
        <end position="133"/>
    </location>
    <ligand>
        <name>ATP</name>
        <dbReference type="ChEBI" id="CHEBI:30616"/>
    </ligand>
</feature>
<dbReference type="InterPro" id="IPR013221">
    <property type="entry name" value="Mur_ligase_cen"/>
</dbReference>
<dbReference type="InterPro" id="IPR004101">
    <property type="entry name" value="Mur_ligase_C"/>
</dbReference>
<dbReference type="Proteomes" id="UP000196027">
    <property type="component" value="Chromosome"/>
</dbReference>
<comment type="subcellular location">
    <subcellularLocation>
        <location evidence="10 11">Cytoplasm</location>
    </subcellularLocation>
</comment>
<comment type="catalytic activity">
    <reaction evidence="10 11">
        <text>D-alanyl-D-alanine + UDP-N-acetyl-alpha-D-muramoyl-L-alanyl-gamma-D-glutamyl-meso-2,6-diaminopimelate + ATP = UDP-N-acetyl-alpha-D-muramoyl-L-alanyl-gamma-D-glutamyl-meso-2,6-diaminopimeloyl-D-alanyl-D-alanine + ADP + phosphate + H(+)</text>
        <dbReference type="Rhea" id="RHEA:28374"/>
        <dbReference type="ChEBI" id="CHEBI:15378"/>
        <dbReference type="ChEBI" id="CHEBI:30616"/>
        <dbReference type="ChEBI" id="CHEBI:43474"/>
        <dbReference type="ChEBI" id="CHEBI:57822"/>
        <dbReference type="ChEBI" id="CHEBI:61386"/>
        <dbReference type="ChEBI" id="CHEBI:83905"/>
        <dbReference type="ChEBI" id="CHEBI:456216"/>
        <dbReference type="EC" id="6.3.2.10"/>
    </reaction>
</comment>
<dbReference type="InterPro" id="IPR036565">
    <property type="entry name" value="Mur-like_cat_sf"/>
</dbReference>
<dbReference type="InterPro" id="IPR005863">
    <property type="entry name" value="UDP-N-AcMur_synth"/>
</dbReference>
<comment type="function">
    <text evidence="10 11">Involved in cell wall formation. Catalyzes the final step in the synthesis of UDP-N-acetylmuramoyl-pentapeptide, the precursor of murein.</text>
</comment>
<dbReference type="KEGG" id="ome:OLMES_4701"/>
<keyword evidence="8 10" id="KW-0131">Cell cycle</keyword>
<keyword evidence="3 10" id="KW-0132">Cell division</keyword>
<evidence type="ECO:0000256" key="7">
    <source>
        <dbReference type="ARBA" id="ARBA00022984"/>
    </source>
</evidence>
<dbReference type="RefSeq" id="WP_087463444.1">
    <property type="nucleotide sequence ID" value="NZ_CP021425.1"/>
</dbReference>
<protein>
    <recommendedName>
        <fullName evidence="10 11">UDP-N-acetylmuramoyl-tripeptide--D-alanyl-D-alanine ligase</fullName>
        <ecNumber evidence="10 11">6.3.2.10</ecNumber>
    </recommendedName>
    <alternativeName>
        <fullName evidence="10">D-alanyl-D-alanine-adding enzyme</fullName>
    </alternativeName>
</protein>
<evidence type="ECO:0000256" key="6">
    <source>
        <dbReference type="ARBA" id="ARBA00022960"/>
    </source>
</evidence>
<keyword evidence="2 10" id="KW-0436">Ligase</keyword>
<dbReference type="InterPro" id="IPR036615">
    <property type="entry name" value="Mur_ligase_C_dom_sf"/>
</dbReference>
<gene>
    <name evidence="10" type="primary">murF</name>
    <name evidence="15" type="ORF">OLMES_4701</name>
</gene>
<evidence type="ECO:0000259" key="13">
    <source>
        <dbReference type="Pfam" id="PF02875"/>
    </source>
</evidence>
<feature type="domain" description="Mur ligase C-terminal" evidence="13">
    <location>
        <begin position="338"/>
        <end position="464"/>
    </location>
</feature>
<feature type="domain" description="Mur ligase N-terminal catalytic" evidence="12">
    <location>
        <begin position="36"/>
        <end position="112"/>
    </location>
</feature>
<dbReference type="PANTHER" id="PTHR43024">
    <property type="entry name" value="UDP-N-ACETYLMURAMOYL-TRIPEPTIDE--D-ALANYL-D-ALANINE LIGASE"/>
    <property type="match status" value="1"/>
</dbReference>
<evidence type="ECO:0000256" key="9">
    <source>
        <dbReference type="ARBA" id="ARBA00023316"/>
    </source>
</evidence>
<dbReference type="InterPro" id="IPR035911">
    <property type="entry name" value="MurE/MurF_N"/>
</dbReference>
<dbReference type="UniPathway" id="UPA00219"/>
<dbReference type="GO" id="GO:0071555">
    <property type="term" value="P:cell wall organization"/>
    <property type="evidence" value="ECO:0007669"/>
    <property type="project" value="UniProtKB-KW"/>
</dbReference>
<dbReference type="Pfam" id="PF02875">
    <property type="entry name" value="Mur_ligase_C"/>
    <property type="match status" value="1"/>
</dbReference>